<dbReference type="OrthoDB" id="9781757at2"/>
<evidence type="ECO:0000256" key="2">
    <source>
        <dbReference type="SAM" id="MobiDB-lite"/>
    </source>
</evidence>
<evidence type="ECO:0000313" key="3">
    <source>
        <dbReference type="EMBL" id="MZQ91106.1"/>
    </source>
</evidence>
<keyword evidence="4" id="KW-1185">Reference proteome</keyword>
<dbReference type="InterPro" id="IPR001753">
    <property type="entry name" value="Enoyl-CoA_hydra/iso"/>
</dbReference>
<dbReference type="SUPFAM" id="SSF52096">
    <property type="entry name" value="ClpP/crotonase"/>
    <property type="match status" value="1"/>
</dbReference>
<protein>
    <submittedName>
        <fullName evidence="3">Enoyl-CoA hydratase</fullName>
    </submittedName>
</protein>
<evidence type="ECO:0000313" key="4">
    <source>
        <dbReference type="Proteomes" id="UP000477083"/>
    </source>
</evidence>
<dbReference type="PROSITE" id="PS00166">
    <property type="entry name" value="ENOYL_COA_HYDRATASE"/>
    <property type="match status" value="1"/>
</dbReference>
<dbReference type="Proteomes" id="UP000477083">
    <property type="component" value="Unassembled WGS sequence"/>
</dbReference>
<comment type="similarity">
    <text evidence="1">Belongs to the enoyl-CoA hydratase/isomerase family.</text>
</comment>
<reference evidence="3 4" key="1">
    <citation type="submission" date="2020-01" db="EMBL/GenBank/DDBJ databases">
        <title>Frigidibacter albus SP32T (=CGMCC 1.13995T).</title>
        <authorList>
            <person name="Liao X."/>
        </authorList>
    </citation>
    <scope>NUCLEOTIDE SEQUENCE [LARGE SCALE GENOMIC DNA]</scope>
    <source>
        <strain evidence="3 4">SP32</strain>
    </source>
</reference>
<feature type="compositionally biased region" description="Basic and acidic residues" evidence="2">
    <location>
        <begin position="66"/>
        <end position="84"/>
    </location>
</feature>
<dbReference type="PANTHER" id="PTHR43459">
    <property type="entry name" value="ENOYL-COA HYDRATASE"/>
    <property type="match status" value="1"/>
</dbReference>
<name>A0A6L8VMT5_9RHOB</name>
<accession>A0A6L8VMT5</accession>
<dbReference type="CDD" id="cd06558">
    <property type="entry name" value="crotonase-like"/>
    <property type="match status" value="1"/>
</dbReference>
<sequence>MTDEVLLTQNDDGVLTVTMNRPDRLNALTIPLMRGLEETLRAAATDPAVRVVVLTGAGRGFCSGGDMREGRKDDRAGDRPKTDPRYNALEERFDRVRSFSDASLHLFRMRKPTIAAVRGPCVGAGFAMSLACDFRVVSNTATFLTGFISAGFSGDYGAAWFLTQHLGTAKAREILMLNPKLDATAVDRLGLVTRLVEDTELEAQAAALARQLADGPPVTLRAMKQNLNSALTETPEAAMDIEIVNMARTTGTEDQKEAVMAMMEKRKPVFRGV</sequence>
<dbReference type="Pfam" id="PF00378">
    <property type="entry name" value="ECH_1"/>
    <property type="match status" value="1"/>
</dbReference>
<dbReference type="EMBL" id="WWNR01000015">
    <property type="protein sequence ID" value="MZQ91106.1"/>
    <property type="molecule type" value="Genomic_DNA"/>
</dbReference>
<dbReference type="PANTHER" id="PTHR43459:SF1">
    <property type="entry name" value="EG:BACN32G11.4 PROTEIN"/>
    <property type="match status" value="1"/>
</dbReference>
<feature type="region of interest" description="Disordered" evidence="2">
    <location>
        <begin position="65"/>
        <end position="84"/>
    </location>
</feature>
<dbReference type="Gene3D" id="3.90.226.10">
    <property type="entry name" value="2-enoyl-CoA Hydratase, Chain A, domain 1"/>
    <property type="match status" value="1"/>
</dbReference>
<proteinExistence type="inferred from homology"/>
<dbReference type="RefSeq" id="WP_161348490.1">
    <property type="nucleotide sequence ID" value="NZ_BMGW01000015.1"/>
</dbReference>
<comment type="caution">
    <text evidence="3">The sequence shown here is derived from an EMBL/GenBank/DDBJ whole genome shotgun (WGS) entry which is preliminary data.</text>
</comment>
<evidence type="ECO:0000256" key="1">
    <source>
        <dbReference type="RuleBase" id="RU003707"/>
    </source>
</evidence>
<dbReference type="InterPro" id="IPR029045">
    <property type="entry name" value="ClpP/crotonase-like_dom_sf"/>
</dbReference>
<dbReference type="InterPro" id="IPR018376">
    <property type="entry name" value="Enoyl-CoA_hyd/isom_CS"/>
</dbReference>
<organism evidence="3 4">
    <name type="scientific">Frigidibacter albus</name>
    <dbReference type="NCBI Taxonomy" id="1465486"/>
    <lineage>
        <taxon>Bacteria</taxon>
        <taxon>Pseudomonadati</taxon>
        <taxon>Pseudomonadota</taxon>
        <taxon>Alphaproteobacteria</taxon>
        <taxon>Rhodobacterales</taxon>
        <taxon>Paracoccaceae</taxon>
        <taxon>Frigidibacter</taxon>
    </lineage>
</organism>
<dbReference type="GO" id="GO:0003824">
    <property type="term" value="F:catalytic activity"/>
    <property type="evidence" value="ECO:0007669"/>
    <property type="project" value="InterPro"/>
</dbReference>
<dbReference type="AlphaFoldDB" id="A0A6L8VMT5"/>
<gene>
    <name evidence="3" type="ORF">GS660_18605</name>
</gene>